<feature type="binding site" evidence="6">
    <location>
        <position position="90"/>
    </location>
    <ligand>
        <name>Fe cation</name>
        <dbReference type="ChEBI" id="CHEBI:24875"/>
        <note>catalytic</note>
    </ligand>
</feature>
<protein>
    <recommendedName>
        <fullName evidence="9">Cysteine dioxygenase</fullName>
    </recommendedName>
</protein>
<dbReference type="Pfam" id="PF05995">
    <property type="entry name" value="CDO_I"/>
    <property type="match status" value="1"/>
</dbReference>
<comment type="caution">
    <text evidence="7">The sequence shown here is derived from an EMBL/GenBank/DDBJ whole genome shotgun (WGS) entry which is preliminary data.</text>
</comment>
<keyword evidence="4" id="KW-0560">Oxidoreductase</keyword>
<evidence type="ECO:0000313" key="7">
    <source>
        <dbReference type="EMBL" id="OJD65073.1"/>
    </source>
</evidence>
<feature type="binding site" evidence="6">
    <location>
        <position position="88"/>
    </location>
    <ligand>
        <name>Fe cation</name>
        <dbReference type="ChEBI" id="CHEBI:24875"/>
        <note>catalytic</note>
    </ligand>
</feature>
<comment type="similarity">
    <text evidence="1">Belongs to the cysteine dioxygenase family.</text>
</comment>
<feature type="binding site" evidence="6">
    <location>
        <position position="145"/>
    </location>
    <ligand>
        <name>Fe cation</name>
        <dbReference type="ChEBI" id="CHEBI:24875"/>
        <note>catalytic</note>
    </ligand>
</feature>
<evidence type="ECO:0000256" key="6">
    <source>
        <dbReference type="PIRSR" id="PIRSR610300-51"/>
    </source>
</evidence>
<organism evidence="7 8">
    <name type="scientific">Bacillus albus</name>
    <dbReference type="NCBI Taxonomy" id="2026189"/>
    <lineage>
        <taxon>Bacteria</taxon>
        <taxon>Bacillati</taxon>
        <taxon>Bacillota</taxon>
        <taxon>Bacilli</taxon>
        <taxon>Bacillales</taxon>
        <taxon>Bacillaceae</taxon>
        <taxon>Bacillus</taxon>
        <taxon>Bacillus cereus group</taxon>
    </lineage>
</organism>
<dbReference type="PANTHER" id="PTHR12918">
    <property type="entry name" value="CYSTEINE DIOXYGENASE"/>
    <property type="match status" value="1"/>
</dbReference>
<dbReference type="SUPFAM" id="SSF51182">
    <property type="entry name" value="RmlC-like cupins"/>
    <property type="match status" value="1"/>
</dbReference>
<evidence type="ECO:0000256" key="2">
    <source>
        <dbReference type="ARBA" id="ARBA00022723"/>
    </source>
</evidence>
<dbReference type="CDD" id="cd10548">
    <property type="entry name" value="cupin_CDO"/>
    <property type="match status" value="1"/>
</dbReference>
<reference evidence="7 8" key="1">
    <citation type="submission" date="2016-06" db="EMBL/GenBank/DDBJ databases">
        <title>First insights into the genetic diversity and population structure of in the Bacillus cereus group bacteria from diverse marine environments.</title>
        <authorList>
            <person name="Liu Y."/>
            <person name="Lai Q."/>
            <person name="Shao Z."/>
        </authorList>
    </citation>
    <scope>NUCLEOTIDE SEQUENCE [LARGE SCALE GENOMIC DNA]</scope>
    <source>
        <strain evidence="7 8">N35-10-2</strain>
    </source>
</reference>
<dbReference type="InterPro" id="IPR014710">
    <property type="entry name" value="RmlC-like_jellyroll"/>
</dbReference>
<evidence type="ECO:0000313" key="8">
    <source>
        <dbReference type="Proteomes" id="UP000181873"/>
    </source>
</evidence>
<dbReference type="PANTHER" id="PTHR12918:SF1">
    <property type="entry name" value="CYSTEINE DIOXYGENASE TYPE 1"/>
    <property type="match status" value="1"/>
</dbReference>
<dbReference type="InterPro" id="IPR011051">
    <property type="entry name" value="RmlC_Cupin_sf"/>
</dbReference>
<dbReference type="GO" id="GO:0008198">
    <property type="term" value="F:ferrous iron binding"/>
    <property type="evidence" value="ECO:0007669"/>
    <property type="project" value="TreeGrafter"/>
</dbReference>
<dbReference type="EMBL" id="MAOE01000077">
    <property type="protein sequence ID" value="OJD65073.1"/>
    <property type="molecule type" value="Genomic_DNA"/>
</dbReference>
<dbReference type="GO" id="GO:0016702">
    <property type="term" value="F:oxidoreductase activity, acting on single donors with incorporation of molecular oxygen, incorporation of two atoms of oxygen"/>
    <property type="evidence" value="ECO:0007669"/>
    <property type="project" value="InterPro"/>
</dbReference>
<sequence length="188" mass="21950">MLDSQTTSREFMEFIERVTLVVEQMKPNFLNELEDLLRKLVQTDSWLMIKNLVPDNNSYARYSLHHDSLNRFEVLALVWKNGQKTQLHDHDGTWGLEGVLSGQIQVHNFKQTKKIADNVFELQHTESVTLGRGETDRILPPTDCHIIEVDKQDIAITVHVYGKKLECFKVFEHTGEYNIYKSKKHNIK</sequence>
<dbReference type="AlphaFoldDB" id="A0A1J9TGN4"/>
<keyword evidence="2 6" id="KW-0479">Metal-binding</keyword>
<dbReference type="Gene3D" id="2.60.120.10">
    <property type="entry name" value="Jelly Rolls"/>
    <property type="match status" value="1"/>
</dbReference>
<dbReference type="Proteomes" id="UP000181873">
    <property type="component" value="Unassembled WGS sequence"/>
</dbReference>
<evidence type="ECO:0000256" key="5">
    <source>
        <dbReference type="ARBA" id="ARBA00023004"/>
    </source>
</evidence>
<proteinExistence type="inferred from homology"/>
<dbReference type="InterPro" id="IPR010300">
    <property type="entry name" value="CDO_1"/>
</dbReference>
<evidence type="ECO:0000256" key="3">
    <source>
        <dbReference type="ARBA" id="ARBA00022964"/>
    </source>
</evidence>
<evidence type="ECO:0008006" key="9">
    <source>
        <dbReference type="Google" id="ProtNLM"/>
    </source>
</evidence>
<evidence type="ECO:0000256" key="4">
    <source>
        <dbReference type="ARBA" id="ARBA00023002"/>
    </source>
</evidence>
<keyword evidence="3" id="KW-0223">Dioxygenase</keyword>
<name>A0A1J9TGN4_9BACI</name>
<gene>
    <name evidence="7" type="ORF">BAU25_01360</name>
</gene>
<keyword evidence="5 6" id="KW-0408">Iron</keyword>
<evidence type="ECO:0000256" key="1">
    <source>
        <dbReference type="ARBA" id="ARBA00006622"/>
    </source>
</evidence>
<accession>A0A1J9TGN4</accession>